<proteinExistence type="predicted"/>
<dbReference type="AlphaFoldDB" id="A0A2S1LDY8"/>
<keyword evidence="2" id="KW-1185">Reference proteome</keyword>
<evidence type="ECO:0000313" key="1">
    <source>
        <dbReference type="EMBL" id="AWG21938.1"/>
    </source>
</evidence>
<sequence length="65" mass="7572">MLRVENYVNYFFAAKANKEPELTMLIRDADKKLTQQLTTVVDKEMIASNDAKLKYNFDGIRTDKI</sequence>
<protein>
    <submittedName>
        <fullName evidence="1">Uncharacterized protein</fullName>
    </submittedName>
</protein>
<gene>
    <name evidence="1" type="ORF">FFWV33_10580</name>
</gene>
<evidence type="ECO:0000313" key="2">
    <source>
        <dbReference type="Proteomes" id="UP000244527"/>
    </source>
</evidence>
<organism evidence="1 2">
    <name type="scientific">Flavobacterium faecale</name>
    <dbReference type="NCBI Taxonomy" id="1355330"/>
    <lineage>
        <taxon>Bacteria</taxon>
        <taxon>Pseudomonadati</taxon>
        <taxon>Bacteroidota</taxon>
        <taxon>Flavobacteriia</taxon>
        <taxon>Flavobacteriales</taxon>
        <taxon>Flavobacteriaceae</taxon>
        <taxon>Flavobacterium</taxon>
    </lineage>
</organism>
<dbReference type="RefSeq" id="WP_108740870.1">
    <property type="nucleotide sequence ID" value="NZ_CP020918.1"/>
</dbReference>
<accession>A0A2S1LDY8</accession>
<reference evidence="1 2" key="1">
    <citation type="submission" date="2017-04" db="EMBL/GenBank/DDBJ databases">
        <title>Compelte genome sequence of WV33.</title>
        <authorList>
            <person name="Lee P.C."/>
        </authorList>
    </citation>
    <scope>NUCLEOTIDE SEQUENCE [LARGE SCALE GENOMIC DNA]</scope>
    <source>
        <strain evidence="1 2">WV33</strain>
    </source>
</reference>
<dbReference type="KEGG" id="ffa:FFWV33_10580"/>
<name>A0A2S1LDY8_9FLAO</name>
<dbReference type="EMBL" id="CP020918">
    <property type="protein sequence ID" value="AWG21938.1"/>
    <property type="molecule type" value="Genomic_DNA"/>
</dbReference>
<dbReference type="Proteomes" id="UP000244527">
    <property type="component" value="Chromosome"/>
</dbReference>